<evidence type="ECO:0000259" key="9">
    <source>
        <dbReference type="Pfam" id="PF00155"/>
    </source>
</evidence>
<keyword evidence="6 8" id="KW-0663">Pyridoxal phosphate</keyword>
<dbReference type="Gene3D" id="3.90.1150.10">
    <property type="entry name" value="Aspartate Aminotransferase, domain 1"/>
    <property type="match status" value="1"/>
</dbReference>
<comment type="subunit">
    <text evidence="3 8">Homodimer.</text>
</comment>
<protein>
    <recommendedName>
        <fullName evidence="8">Histidinol-phosphate aminotransferase</fullName>
        <ecNumber evidence="8">2.6.1.9</ecNumber>
    </recommendedName>
    <alternativeName>
        <fullName evidence="8">Imidazole acetol-phosphate transaminase</fullName>
    </alternativeName>
</protein>
<gene>
    <name evidence="8" type="primary">hisC</name>
    <name evidence="10" type="ORF">SAMN05444373_100414</name>
</gene>
<dbReference type="InterPro" id="IPR004839">
    <property type="entry name" value="Aminotransferase_I/II_large"/>
</dbReference>
<dbReference type="Gene3D" id="3.40.640.10">
    <property type="entry name" value="Type I PLP-dependent aspartate aminotransferase-like (Major domain)"/>
    <property type="match status" value="1"/>
</dbReference>
<dbReference type="PROSITE" id="PS00599">
    <property type="entry name" value="AA_TRANSFER_CLASS_2"/>
    <property type="match status" value="1"/>
</dbReference>
<dbReference type="SUPFAM" id="SSF53383">
    <property type="entry name" value="PLP-dependent transferases"/>
    <property type="match status" value="1"/>
</dbReference>
<evidence type="ECO:0000313" key="10">
    <source>
        <dbReference type="EMBL" id="SHI54795.1"/>
    </source>
</evidence>
<organism evidence="10 11">
    <name type="scientific">Thermoclostridium caenicola</name>
    <dbReference type="NCBI Taxonomy" id="659425"/>
    <lineage>
        <taxon>Bacteria</taxon>
        <taxon>Bacillati</taxon>
        <taxon>Bacillota</taxon>
        <taxon>Clostridia</taxon>
        <taxon>Eubacteriales</taxon>
        <taxon>Oscillospiraceae</taxon>
        <taxon>Thermoclostridium</taxon>
    </lineage>
</organism>
<keyword evidence="5 8" id="KW-0808">Transferase</keyword>
<dbReference type="CDD" id="cd00609">
    <property type="entry name" value="AAT_like"/>
    <property type="match status" value="1"/>
</dbReference>
<dbReference type="EC" id="2.6.1.9" evidence="8"/>
<reference evidence="10 11" key="1">
    <citation type="submission" date="2016-11" db="EMBL/GenBank/DDBJ databases">
        <authorList>
            <person name="Varghese N."/>
            <person name="Submissions S."/>
        </authorList>
    </citation>
    <scope>NUCLEOTIDE SEQUENCE [LARGE SCALE GENOMIC DNA]</scope>
    <source>
        <strain evidence="10 11">DSM 19027</strain>
    </source>
</reference>
<keyword evidence="4 8" id="KW-0032">Aminotransferase</keyword>
<evidence type="ECO:0000256" key="3">
    <source>
        <dbReference type="ARBA" id="ARBA00011738"/>
    </source>
</evidence>
<accession>A0A1M6C176</accession>
<dbReference type="GO" id="GO:0000105">
    <property type="term" value="P:L-histidine biosynthetic process"/>
    <property type="evidence" value="ECO:0007669"/>
    <property type="project" value="UniProtKB-UniRule"/>
</dbReference>
<comment type="cofactor">
    <cofactor evidence="1 8">
        <name>pyridoxal 5'-phosphate</name>
        <dbReference type="ChEBI" id="CHEBI:597326"/>
    </cofactor>
</comment>
<dbReference type="RefSeq" id="WP_149677689.1">
    <property type="nucleotide sequence ID" value="NZ_DAONMB010000038.1"/>
</dbReference>
<dbReference type="HAMAP" id="MF_01023">
    <property type="entry name" value="HisC_aminotrans_2"/>
    <property type="match status" value="1"/>
</dbReference>
<dbReference type="NCBIfam" id="TIGR01141">
    <property type="entry name" value="hisC"/>
    <property type="match status" value="1"/>
</dbReference>
<dbReference type="InterPro" id="IPR050106">
    <property type="entry name" value="HistidinolP_aminotransfase"/>
</dbReference>
<evidence type="ECO:0000256" key="1">
    <source>
        <dbReference type="ARBA" id="ARBA00001933"/>
    </source>
</evidence>
<evidence type="ECO:0000256" key="5">
    <source>
        <dbReference type="ARBA" id="ARBA00022679"/>
    </source>
</evidence>
<dbReference type="UniPathway" id="UPA00031">
    <property type="reaction ID" value="UER00012"/>
</dbReference>
<dbReference type="InterPro" id="IPR015422">
    <property type="entry name" value="PyrdxlP-dep_Trfase_small"/>
</dbReference>
<keyword evidence="8" id="KW-0368">Histidine biosynthesis</keyword>
<keyword evidence="11" id="KW-1185">Reference proteome</keyword>
<dbReference type="PANTHER" id="PTHR43643:SF3">
    <property type="entry name" value="HISTIDINOL-PHOSPHATE AMINOTRANSFERASE"/>
    <property type="match status" value="1"/>
</dbReference>
<dbReference type="InterPro" id="IPR015424">
    <property type="entry name" value="PyrdxlP-dep_Trfase"/>
</dbReference>
<dbReference type="EMBL" id="FQZP01000004">
    <property type="protein sequence ID" value="SHI54795.1"/>
    <property type="molecule type" value="Genomic_DNA"/>
</dbReference>
<evidence type="ECO:0000256" key="4">
    <source>
        <dbReference type="ARBA" id="ARBA00022576"/>
    </source>
</evidence>
<name>A0A1M6C176_9FIRM</name>
<comment type="pathway">
    <text evidence="2 8">Amino-acid biosynthesis; L-histidine biosynthesis; L-histidine from 5-phospho-alpha-D-ribose 1-diphosphate: step 7/9.</text>
</comment>
<evidence type="ECO:0000313" key="11">
    <source>
        <dbReference type="Proteomes" id="UP000324781"/>
    </source>
</evidence>
<sequence length="354" mass="39969">MSRFWSETTRNITPYVPGEQPRDKIRIKLNTNENPYPPSPGVLACLRELANEDLRLYPDPDSRELCETVADYYGLSAEQVFPGNGSDEVLAFLFQTFFGPDDLIAFPDVTYSFYPVYARLYGIPYREIPVREDFSIDFSGYPGEAKGILFANPNAPTGLYIPPAEIEALLRARPDTLIVVDEAYVDFGNQSVVPLVKKYDNLLVVQTLSKSRALAGMRIGLAMGHPELIEGLNRIKNSFNSYTMDRLAQAAAICAFRDDAYYREINGRIIRERERFKETLRGMGIPCTDSKSNFVFASLPGLKGPDALRLLREQGILVRNFAGNPRIADWLRITIGTKEDMDRVVEAVKKIMER</sequence>
<proteinExistence type="inferred from homology"/>
<dbReference type="GO" id="GO:0004400">
    <property type="term" value="F:histidinol-phosphate transaminase activity"/>
    <property type="evidence" value="ECO:0007669"/>
    <property type="project" value="UniProtKB-UniRule"/>
</dbReference>
<dbReference type="InterPro" id="IPR001917">
    <property type="entry name" value="Aminotrans_II_pyridoxalP_BS"/>
</dbReference>
<dbReference type="InterPro" id="IPR015421">
    <property type="entry name" value="PyrdxlP-dep_Trfase_major"/>
</dbReference>
<dbReference type="InterPro" id="IPR005861">
    <property type="entry name" value="HisP_aminotrans"/>
</dbReference>
<dbReference type="Pfam" id="PF00155">
    <property type="entry name" value="Aminotran_1_2"/>
    <property type="match status" value="1"/>
</dbReference>
<dbReference type="AlphaFoldDB" id="A0A1M6C176"/>
<dbReference type="OrthoDB" id="9813612at2"/>
<dbReference type="Proteomes" id="UP000324781">
    <property type="component" value="Unassembled WGS sequence"/>
</dbReference>
<evidence type="ECO:0000256" key="6">
    <source>
        <dbReference type="ARBA" id="ARBA00022898"/>
    </source>
</evidence>
<keyword evidence="8" id="KW-0028">Amino-acid biosynthesis</keyword>
<comment type="catalytic activity">
    <reaction evidence="7 8">
        <text>L-histidinol phosphate + 2-oxoglutarate = 3-(imidazol-4-yl)-2-oxopropyl phosphate + L-glutamate</text>
        <dbReference type="Rhea" id="RHEA:23744"/>
        <dbReference type="ChEBI" id="CHEBI:16810"/>
        <dbReference type="ChEBI" id="CHEBI:29985"/>
        <dbReference type="ChEBI" id="CHEBI:57766"/>
        <dbReference type="ChEBI" id="CHEBI:57980"/>
        <dbReference type="EC" id="2.6.1.9"/>
    </reaction>
</comment>
<dbReference type="PANTHER" id="PTHR43643">
    <property type="entry name" value="HISTIDINOL-PHOSPHATE AMINOTRANSFERASE 2"/>
    <property type="match status" value="1"/>
</dbReference>
<comment type="similarity">
    <text evidence="8">Belongs to the class-II pyridoxal-phosphate-dependent aminotransferase family. Histidinol-phosphate aminotransferase subfamily.</text>
</comment>
<evidence type="ECO:0000256" key="2">
    <source>
        <dbReference type="ARBA" id="ARBA00005011"/>
    </source>
</evidence>
<evidence type="ECO:0000256" key="7">
    <source>
        <dbReference type="ARBA" id="ARBA00047481"/>
    </source>
</evidence>
<feature type="modified residue" description="N6-(pyridoxal phosphate)lysine" evidence="8">
    <location>
        <position position="210"/>
    </location>
</feature>
<feature type="domain" description="Aminotransferase class I/classII large" evidence="9">
    <location>
        <begin position="26"/>
        <end position="348"/>
    </location>
</feature>
<evidence type="ECO:0000256" key="8">
    <source>
        <dbReference type="HAMAP-Rule" id="MF_01023"/>
    </source>
</evidence>
<dbReference type="GO" id="GO:0030170">
    <property type="term" value="F:pyridoxal phosphate binding"/>
    <property type="evidence" value="ECO:0007669"/>
    <property type="project" value="InterPro"/>
</dbReference>